<accession>A0A1W0WQS7</accession>
<feature type="region of interest" description="Disordered" evidence="1">
    <location>
        <begin position="28"/>
        <end position="47"/>
    </location>
</feature>
<evidence type="ECO:0000256" key="1">
    <source>
        <dbReference type="SAM" id="MobiDB-lite"/>
    </source>
</evidence>
<feature type="signal peptide" evidence="2">
    <location>
        <begin position="1"/>
        <end position="26"/>
    </location>
</feature>
<dbReference type="AlphaFoldDB" id="A0A1W0WQS7"/>
<reference evidence="4" key="1">
    <citation type="submission" date="2017-01" db="EMBL/GenBank/DDBJ databases">
        <title>Comparative genomics of anhydrobiosis in the tardigrade Hypsibius dujardini.</title>
        <authorList>
            <person name="Yoshida Y."/>
            <person name="Koutsovoulos G."/>
            <person name="Laetsch D."/>
            <person name="Stevens L."/>
            <person name="Kumar S."/>
            <person name="Horikawa D."/>
            <person name="Ishino K."/>
            <person name="Komine S."/>
            <person name="Tomita M."/>
            <person name="Blaxter M."/>
            <person name="Arakawa K."/>
        </authorList>
    </citation>
    <scope>NUCLEOTIDE SEQUENCE [LARGE SCALE GENOMIC DNA]</scope>
    <source>
        <strain evidence="4">Z151</strain>
    </source>
</reference>
<dbReference type="EMBL" id="MTYJ01000060">
    <property type="protein sequence ID" value="OQV17507.1"/>
    <property type="molecule type" value="Genomic_DNA"/>
</dbReference>
<sequence>MARTPLPLNLFVGLLVLSAIVVSVSGAPPRGGLPPPRGGPPPPGAADRNCPASCTTSLQCAQCTTRRVCNLNVHRCC</sequence>
<evidence type="ECO:0000313" key="3">
    <source>
        <dbReference type="EMBL" id="OQV17507.1"/>
    </source>
</evidence>
<organism evidence="3 4">
    <name type="scientific">Hypsibius exemplaris</name>
    <name type="common">Freshwater tardigrade</name>
    <dbReference type="NCBI Taxonomy" id="2072580"/>
    <lineage>
        <taxon>Eukaryota</taxon>
        <taxon>Metazoa</taxon>
        <taxon>Ecdysozoa</taxon>
        <taxon>Tardigrada</taxon>
        <taxon>Eutardigrada</taxon>
        <taxon>Parachela</taxon>
        <taxon>Hypsibioidea</taxon>
        <taxon>Hypsibiidae</taxon>
        <taxon>Hypsibius</taxon>
    </lineage>
</organism>
<proteinExistence type="predicted"/>
<feature type="compositionally biased region" description="Pro residues" evidence="1">
    <location>
        <begin position="31"/>
        <end position="44"/>
    </location>
</feature>
<dbReference type="Proteomes" id="UP000192578">
    <property type="component" value="Unassembled WGS sequence"/>
</dbReference>
<keyword evidence="4" id="KW-1185">Reference proteome</keyword>
<protein>
    <submittedName>
        <fullName evidence="3">Uncharacterized protein</fullName>
    </submittedName>
</protein>
<evidence type="ECO:0000256" key="2">
    <source>
        <dbReference type="SAM" id="SignalP"/>
    </source>
</evidence>
<comment type="caution">
    <text evidence="3">The sequence shown here is derived from an EMBL/GenBank/DDBJ whole genome shotgun (WGS) entry which is preliminary data.</text>
</comment>
<name>A0A1W0WQS7_HYPEX</name>
<keyword evidence="2" id="KW-0732">Signal</keyword>
<evidence type="ECO:0000313" key="4">
    <source>
        <dbReference type="Proteomes" id="UP000192578"/>
    </source>
</evidence>
<gene>
    <name evidence="3" type="ORF">BV898_08440</name>
</gene>
<feature type="chain" id="PRO_5010713371" evidence="2">
    <location>
        <begin position="27"/>
        <end position="77"/>
    </location>
</feature>